<name>R1CDF8_9FIRM</name>
<sequence>MNTEIIKEIVPKFFEVGFYNQKYYDIVVTDKRIILAWMGETYRPWMLRVDPGMYKRKEFEKLNIDDVVNYNEKNVIIDYEDIEKVELKKRTFFKNGYIYIKTKNNEFKLYNKDKKLNYDDLLMTLQGFMGKKVIFNES</sequence>
<dbReference type="eggNOG" id="ENOG50342EQ">
    <property type="taxonomic scope" value="Bacteria"/>
</dbReference>
<dbReference type="AlphaFoldDB" id="R1CDF8"/>
<dbReference type="OrthoDB" id="1954775at2"/>
<dbReference type="Proteomes" id="UP000013378">
    <property type="component" value="Unassembled WGS sequence"/>
</dbReference>
<comment type="caution">
    <text evidence="1">The sequence shown here is derived from an EMBL/GenBank/DDBJ whole genome shotgun (WGS) entry which is preliminary data.</text>
</comment>
<gene>
    <name evidence="1" type="ORF">L21TH_1624</name>
</gene>
<protein>
    <submittedName>
        <fullName evidence="1">Uncharacterized protein</fullName>
    </submittedName>
</protein>
<dbReference type="STRING" id="1304284.L21TH_1624"/>
<organism evidence="1 2">
    <name type="scientific">Caldisalinibacter kiritimatiensis</name>
    <dbReference type="NCBI Taxonomy" id="1304284"/>
    <lineage>
        <taxon>Bacteria</taxon>
        <taxon>Bacillati</taxon>
        <taxon>Bacillota</taxon>
        <taxon>Tissierellia</taxon>
        <taxon>Tissierellales</taxon>
        <taxon>Thermohalobacteraceae</taxon>
        <taxon>Caldisalinibacter</taxon>
    </lineage>
</organism>
<dbReference type="RefSeq" id="WP_006313862.1">
    <property type="nucleotide sequence ID" value="NZ_ARZA01000186.1"/>
</dbReference>
<evidence type="ECO:0000313" key="1">
    <source>
        <dbReference type="EMBL" id="EOD00325.1"/>
    </source>
</evidence>
<reference evidence="1 2" key="1">
    <citation type="journal article" date="2015" name="Geomicrobiol. J.">
        <title>Caldisalinibacter kiritimatiensis gen. nov., sp. nov., a moderately thermohalophilic thiosulfate-reducing bacterium from a hypersaline microbial mat.</title>
        <authorList>
            <person name="Ben Hania W."/>
            <person name="Joseph M."/>
            <person name="Fiebig A."/>
            <person name="Bunk B."/>
            <person name="Klenk H.-P."/>
            <person name="Fardeau M.-L."/>
            <person name="Spring S."/>
        </authorList>
    </citation>
    <scope>NUCLEOTIDE SEQUENCE [LARGE SCALE GENOMIC DNA]</scope>
    <source>
        <strain evidence="1 2">L21-TH-D2</strain>
    </source>
</reference>
<evidence type="ECO:0000313" key="2">
    <source>
        <dbReference type="Proteomes" id="UP000013378"/>
    </source>
</evidence>
<dbReference type="EMBL" id="ARZA01000186">
    <property type="protein sequence ID" value="EOD00325.1"/>
    <property type="molecule type" value="Genomic_DNA"/>
</dbReference>
<accession>R1CDF8</accession>
<proteinExistence type="predicted"/>
<keyword evidence="2" id="KW-1185">Reference proteome</keyword>